<protein>
    <submittedName>
        <fullName evidence="9">ABC transporter permease</fullName>
    </submittedName>
</protein>
<feature type="transmembrane region" description="Helical" evidence="7">
    <location>
        <begin position="121"/>
        <end position="149"/>
    </location>
</feature>
<dbReference type="EMBL" id="JAPTYD010000002">
    <property type="protein sequence ID" value="MCZ0960654.1"/>
    <property type="molecule type" value="Genomic_DNA"/>
</dbReference>
<feature type="transmembrane region" description="Helical" evidence="7">
    <location>
        <begin position="196"/>
        <end position="222"/>
    </location>
</feature>
<evidence type="ECO:0000256" key="7">
    <source>
        <dbReference type="RuleBase" id="RU363032"/>
    </source>
</evidence>
<feature type="transmembrane region" description="Helical" evidence="7">
    <location>
        <begin position="228"/>
        <end position="247"/>
    </location>
</feature>
<evidence type="ECO:0000256" key="5">
    <source>
        <dbReference type="ARBA" id="ARBA00022989"/>
    </source>
</evidence>
<feature type="domain" description="ABC transmembrane type-1" evidence="8">
    <location>
        <begin position="71"/>
        <end position="251"/>
    </location>
</feature>
<comment type="subcellular location">
    <subcellularLocation>
        <location evidence="1 7">Cell membrane</location>
        <topology evidence="1 7">Multi-pass membrane protein</topology>
    </subcellularLocation>
</comment>
<sequence>MSRPAGDKARGPSRLAGAVLGMAGIGLLLLAWWFATDVIAGDTSFARRFSPSRTFPALAGLLAGPDLWVHVGQSLRRVLVGLAAALLAGVPLGLLVGASRLAEAATTPVFQFLRMISPLSWMPVAVMVFGVGDAPIYFLLAFAAVWPILLNTAAGVRQLDPQWLLLSRSLAATRWETLSRVILPGVLPQVLTGLRLAIGITWIVLVPAEMLGVQAGLGYFILDTRDRLAYDQLIATVLVIGILGYLLDALARAAIRRVAPAA</sequence>
<keyword evidence="10" id="KW-1185">Reference proteome</keyword>
<gene>
    <name evidence="9" type="ORF">OU682_03355</name>
</gene>
<evidence type="ECO:0000256" key="1">
    <source>
        <dbReference type="ARBA" id="ARBA00004651"/>
    </source>
</evidence>
<organism evidence="9 10">
    <name type="scientific">Paracoccus benzoatiresistens</name>
    <dbReference type="NCBI Taxonomy" id="2997341"/>
    <lineage>
        <taxon>Bacteria</taxon>
        <taxon>Pseudomonadati</taxon>
        <taxon>Pseudomonadota</taxon>
        <taxon>Alphaproteobacteria</taxon>
        <taxon>Rhodobacterales</taxon>
        <taxon>Paracoccaceae</taxon>
        <taxon>Paracoccus</taxon>
    </lineage>
</organism>
<comment type="caution">
    <text evidence="9">The sequence shown here is derived from an EMBL/GenBank/DDBJ whole genome shotgun (WGS) entry which is preliminary data.</text>
</comment>
<accession>A0ABT4J184</accession>
<feature type="transmembrane region" description="Helical" evidence="7">
    <location>
        <begin position="78"/>
        <end position="101"/>
    </location>
</feature>
<dbReference type="Gene3D" id="1.10.3720.10">
    <property type="entry name" value="MetI-like"/>
    <property type="match status" value="1"/>
</dbReference>
<dbReference type="CDD" id="cd06261">
    <property type="entry name" value="TM_PBP2"/>
    <property type="match status" value="1"/>
</dbReference>
<evidence type="ECO:0000256" key="2">
    <source>
        <dbReference type="ARBA" id="ARBA00022448"/>
    </source>
</evidence>
<keyword evidence="6 7" id="KW-0472">Membrane</keyword>
<keyword evidence="4 7" id="KW-0812">Transmembrane</keyword>
<dbReference type="Proteomes" id="UP001149822">
    <property type="component" value="Unassembled WGS sequence"/>
</dbReference>
<evidence type="ECO:0000256" key="3">
    <source>
        <dbReference type="ARBA" id="ARBA00022475"/>
    </source>
</evidence>
<dbReference type="RefSeq" id="WP_268940644.1">
    <property type="nucleotide sequence ID" value="NZ_JAPTYD010000002.1"/>
</dbReference>
<evidence type="ECO:0000313" key="9">
    <source>
        <dbReference type="EMBL" id="MCZ0960654.1"/>
    </source>
</evidence>
<evidence type="ECO:0000313" key="10">
    <source>
        <dbReference type="Proteomes" id="UP001149822"/>
    </source>
</evidence>
<feature type="transmembrane region" description="Helical" evidence="7">
    <location>
        <begin position="54"/>
        <end position="71"/>
    </location>
</feature>
<proteinExistence type="inferred from homology"/>
<evidence type="ECO:0000259" key="8">
    <source>
        <dbReference type="PROSITE" id="PS50928"/>
    </source>
</evidence>
<dbReference type="PANTHER" id="PTHR30151:SF25">
    <property type="entry name" value="TAURINE TRANSPORT SYSTEM PERMEASE PROTEIN TAUC"/>
    <property type="match status" value="1"/>
</dbReference>
<name>A0ABT4J184_9RHOB</name>
<dbReference type="SUPFAM" id="SSF161098">
    <property type="entry name" value="MetI-like"/>
    <property type="match status" value="1"/>
</dbReference>
<dbReference type="Pfam" id="PF00528">
    <property type="entry name" value="BPD_transp_1"/>
    <property type="match status" value="1"/>
</dbReference>
<reference evidence="9" key="1">
    <citation type="submission" date="2022-12" db="EMBL/GenBank/DDBJ databases">
        <title>Paracoccus sp. EF6 isolated from a lake water.</title>
        <authorList>
            <person name="Liu H."/>
        </authorList>
    </citation>
    <scope>NUCLEOTIDE SEQUENCE</scope>
    <source>
        <strain evidence="9">EF6</strain>
    </source>
</reference>
<evidence type="ECO:0000256" key="4">
    <source>
        <dbReference type="ARBA" id="ARBA00022692"/>
    </source>
</evidence>
<keyword evidence="3" id="KW-1003">Cell membrane</keyword>
<keyword evidence="5 7" id="KW-1133">Transmembrane helix</keyword>
<dbReference type="InterPro" id="IPR035906">
    <property type="entry name" value="MetI-like_sf"/>
</dbReference>
<feature type="transmembrane region" description="Helical" evidence="7">
    <location>
        <begin position="12"/>
        <end position="34"/>
    </location>
</feature>
<keyword evidence="2 7" id="KW-0813">Transport</keyword>
<comment type="similarity">
    <text evidence="7">Belongs to the binding-protein-dependent transport system permease family.</text>
</comment>
<dbReference type="PROSITE" id="PS50928">
    <property type="entry name" value="ABC_TM1"/>
    <property type="match status" value="1"/>
</dbReference>
<dbReference type="PANTHER" id="PTHR30151">
    <property type="entry name" value="ALKANE SULFONATE ABC TRANSPORTER-RELATED, MEMBRANE SUBUNIT"/>
    <property type="match status" value="1"/>
</dbReference>
<dbReference type="InterPro" id="IPR000515">
    <property type="entry name" value="MetI-like"/>
</dbReference>
<evidence type="ECO:0000256" key="6">
    <source>
        <dbReference type="ARBA" id="ARBA00023136"/>
    </source>
</evidence>